<dbReference type="OrthoDB" id="958761at2"/>
<organism evidence="1 2">
    <name type="scientific">Aquimarina aggregata</name>
    <dbReference type="NCBI Taxonomy" id="1642818"/>
    <lineage>
        <taxon>Bacteria</taxon>
        <taxon>Pseudomonadati</taxon>
        <taxon>Bacteroidota</taxon>
        <taxon>Flavobacteriia</taxon>
        <taxon>Flavobacteriales</taxon>
        <taxon>Flavobacteriaceae</taxon>
        <taxon>Aquimarina</taxon>
    </lineage>
</organism>
<keyword evidence="2" id="KW-1185">Reference proteome</keyword>
<reference evidence="1 2" key="1">
    <citation type="submission" date="2016-01" db="EMBL/GenBank/DDBJ databases">
        <title>The draft genome sequence of Aquimarina sp. RZW4-3-2.</title>
        <authorList>
            <person name="Wang Y."/>
        </authorList>
    </citation>
    <scope>NUCLEOTIDE SEQUENCE [LARGE SCALE GENOMIC DNA]</scope>
    <source>
        <strain evidence="1 2">RZW4-3-2</strain>
    </source>
</reference>
<evidence type="ECO:0000313" key="2">
    <source>
        <dbReference type="Proteomes" id="UP000076715"/>
    </source>
</evidence>
<proteinExistence type="predicted"/>
<dbReference type="Gene3D" id="1.25.40.10">
    <property type="entry name" value="Tetratricopeptide repeat domain"/>
    <property type="match status" value="1"/>
</dbReference>
<dbReference type="InterPro" id="IPR011990">
    <property type="entry name" value="TPR-like_helical_dom_sf"/>
</dbReference>
<name>A0A163B240_9FLAO</name>
<dbReference type="AlphaFoldDB" id="A0A163B240"/>
<dbReference type="RefSeq" id="WP_066313180.1">
    <property type="nucleotide sequence ID" value="NZ_LQRT01000008.1"/>
</dbReference>
<gene>
    <name evidence="1" type="ORF">AWE51_23915</name>
</gene>
<accession>A0A163B240</accession>
<dbReference type="STRING" id="1642818.AWE51_23915"/>
<protein>
    <submittedName>
        <fullName evidence="1">Uncharacterized protein</fullName>
    </submittedName>
</protein>
<evidence type="ECO:0000313" key="1">
    <source>
        <dbReference type="EMBL" id="KZS41002.1"/>
    </source>
</evidence>
<dbReference type="Proteomes" id="UP000076715">
    <property type="component" value="Unassembled WGS sequence"/>
</dbReference>
<dbReference type="EMBL" id="LQRT01000008">
    <property type="protein sequence ID" value="KZS41002.1"/>
    <property type="molecule type" value="Genomic_DNA"/>
</dbReference>
<sequence length="243" mass="27891">MKRTPQIFDKIESYIAGSLSKEELIAFEKEISLNPELSQEVEKHKSLHAALSDPDTIAFKKKLIKISAAIKEEETASSSFFSAPWKIAASIIVILSIGALVWNYTGKTVDTQDLYLAYYTPFLTEDTTRGKTDTQLQDIIENYNNKDYETVIGELEKLPNLDRKEKLQLYLGNSYLNTNQEEKAITVFEDFEKDSKFYEVAKWYLSLTYLKLDKKNIVISVLDEIIAYDGIYKIRALQLKEAL</sequence>
<comment type="caution">
    <text evidence="1">The sequence shown here is derived from an EMBL/GenBank/DDBJ whole genome shotgun (WGS) entry which is preliminary data.</text>
</comment>
<dbReference type="SUPFAM" id="SSF48452">
    <property type="entry name" value="TPR-like"/>
    <property type="match status" value="1"/>
</dbReference>